<keyword evidence="4" id="KW-1185">Reference proteome</keyword>
<gene>
    <name evidence="3" type="ORF">HPG69_007005</name>
</gene>
<feature type="region of interest" description="Disordered" evidence="2">
    <location>
        <begin position="393"/>
        <end position="413"/>
    </location>
</feature>
<feature type="region of interest" description="Disordered" evidence="2">
    <location>
        <begin position="872"/>
        <end position="962"/>
    </location>
</feature>
<feature type="compositionally biased region" description="Basic and acidic residues" evidence="2">
    <location>
        <begin position="438"/>
        <end position="450"/>
    </location>
</feature>
<feature type="compositionally biased region" description="Pro residues" evidence="2">
    <location>
        <begin position="944"/>
        <end position="956"/>
    </location>
</feature>
<evidence type="ECO:0000313" key="3">
    <source>
        <dbReference type="EMBL" id="KAF5917411.1"/>
    </source>
</evidence>
<name>A0A7J7EP47_DICBM</name>
<dbReference type="InterPro" id="IPR052642">
    <property type="entry name" value="CC-FHA_domain"/>
</dbReference>
<proteinExistence type="predicted"/>
<evidence type="ECO:0000256" key="2">
    <source>
        <dbReference type="SAM" id="MobiDB-lite"/>
    </source>
</evidence>
<dbReference type="PANTHER" id="PTHR18853:SF9">
    <property type="entry name" value="COILED-COIL DOMAIN-CONTAINING PROTEIN 27"/>
    <property type="match status" value="1"/>
</dbReference>
<feature type="coiled-coil region" evidence="1">
    <location>
        <begin position="350"/>
        <end position="391"/>
    </location>
</feature>
<comment type="caution">
    <text evidence="3">The sequence shown here is derived from an EMBL/GenBank/DDBJ whole genome shotgun (WGS) entry which is preliminary data.</text>
</comment>
<feature type="compositionally biased region" description="Acidic residues" evidence="2">
    <location>
        <begin position="501"/>
        <end position="512"/>
    </location>
</feature>
<dbReference type="EMBL" id="JACDTQ010002568">
    <property type="protein sequence ID" value="KAF5917411.1"/>
    <property type="molecule type" value="Genomic_DNA"/>
</dbReference>
<keyword evidence="1" id="KW-0175">Coiled coil</keyword>
<dbReference type="AlphaFoldDB" id="A0A7J7EP47"/>
<evidence type="ECO:0000256" key="1">
    <source>
        <dbReference type="SAM" id="Coils"/>
    </source>
</evidence>
<feature type="compositionally biased region" description="Basic and acidic residues" evidence="2">
    <location>
        <begin position="465"/>
        <end position="476"/>
    </location>
</feature>
<evidence type="ECO:0008006" key="5">
    <source>
        <dbReference type="Google" id="ProtNLM"/>
    </source>
</evidence>
<protein>
    <recommendedName>
        <fullName evidence="5">Coiled-coil domain containing 27</fullName>
    </recommendedName>
</protein>
<dbReference type="PANTHER" id="PTHR18853">
    <property type="entry name" value="FORKHEAD-ASSOCIATED DOMAIN-CONTAINING PROTEIN 1-RELATED"/>
    <property type="match status" value="1"/>
</dbReference>
<reference evidence="3 4" key="1">
    <citation type="journal article" date="2020" name="Mol. Biol. Evol.">
        <title>Interspecific Gene Flow and the Evolution of Specialization in Black and White Rhinoceros.</title>
        <authorList>
            <person name="Moodley Y."/>
            <person name="Westbury M.V."/>
            <person name="Russo I.M."/>
            <person name="Gopalakrishnan S."/>
            <person name="Rakotoarivelo A."/>
            <person name="Olsen R.A."/>
            <person name="Prost S."/>
            <person name="Tunstall T."/>
            <person name="Ryder O.A."/>
            <person name="Dalen L."/>
            <person name="Bruford M.W."/>
        </authorList>
    </citation>
    <scope>NUCLEOTIDE SEQUENCE [LARGE SCALE GENOMIC DNA]</scope>
    <source>
        <strain evidence="3">SBR-YM</strain>
        <tissue evidence="3">Skin</tissue>
    </source>
</reference>
<feature type="region of interest" description="Disordered" evidence="2">
    <location>
        <begin position="438"/>
        <end position="518"/>
    </location>
</feature>
<organism evidence="3 4">
    <name type="scientific">Diceros bicornis minor</name>
    <name type="common">South-central black rhinoceros</name>
    <dbReference type="NCBI Taxonomy" id="77932"/>
    <lineage>
        <taxon>Eukaryota</taxon>
        <taxon>Metazoa</taxon>
        <taxon>Chordata</taxon>
        <taxon>Craniata</taxon>
        <taxon>Vertebrata</taxon>
        <taxon>Euteleostomi</taxon>
        <taxon>Mammalia</taxon>
        <taxon>Eutheria</taxon>
        <taxon>Laurasiatheria</taxon>
        <taxon>Perissodactyla</taxon>
        <taxon>Rhinocerotidae</taxon>
        <taxon>Diceros</taxon>
    </lineage>
</organism>
<feature type="compositionally biased region" description="Polar residues" evidence="2">
    <location>
        <begin position="393"/>
        <end position="402"/>
    </location>
</feature>
<dbReference type="Proteomes" id="UP000551758">
    <property type="component" value="Unassembled WGS sequence"/>
</dbReference>
<feature type="compositionally biased region" description="Acidic residues" evidence="2">
    <location>
        <begin position="453"/>
        <end position="464"/>
    </location>
</feature>
<sequence length="979" mass="108885">MAGSTFHECRTDNFTTGNVPQVLRNTSELRILTDDVKFSHQRHRCSQRIKANDVPRCHGDICDAVHCSQDPTGLGTLEAGLLPACVRRRVHAGGRVPLDTLLQTEMPAGAVRLSHHSGGKPWSFCPTLLMLPTRTSTPKKHSLVPNLMEKSLVVLRSVACRDCQAPEWKLRQKQRSLSKSAQAISSYYRKMSQAKQDTGPEDASFMSEVEELRKAFLRRPGCPQFSTRATSVSHFGSATTVALPEELCVGSETWKMNEDSFSSQWGSDTKADDARATQHGKSLIDPRFSAGRLLPVSKSACEFNYFRKKSESQTLSPVTSSPVLAQSHPRNRIPWYISVIHEKDHCLFTLGEEVQRLSELQVQVQQKDEEILALQEEREALKKQLRYLLNSKGQETPGYQGTQERHSESTPKALGRLSILRSFLRDEEEQHRWRQMHEEYAMSDRGKDTEAGGVEEEESLEGEDERAADKGAKDQVGRMGSVHQERGEEEEEEEAVKLEEEREVQEEEDADTDPSRRRTYSLDEAFEQELMAQLEEYEQVIQEFQFELEITRTRYSLAIGAITSLQRQVDFQESQLQKVNTENETLQKELRERKRQLQAMSDKFSNLREDKKHKEMMGLIEKDNYLLRQQVSELESELTKREHTISEADAKVSQLQAQVAQNQNHLQRWKQLQGEMQDKNEMIQQAEEQARVALEMAQSRLERLRNKIIQATFSTSGIKSVATEISDSDILEALQKIISERTDYYNQLKLKGVKVPPPQQLEVSSLAGKSKKLPSKRAQRLSELRCCVRALSAGSVGRTRRQRGAATVGGGSEILAASGPWGAPRPAAPPPCGLSPLHPSLLPSLAPSSSAAPRPCSTHLLRGAVQEGLAPGVRTPARCTPAPAPPGGGGSGCGSPRPSEAAASLACERPAGKSGIAGLGGSRGAVPGPPTPGSNPRRGGQRPELPPSSCWPPEDTPGPFRFPAAPSRLLLFAFYFLFF</sequence>
<accession>A0A7J7EP47</accession>
<evidence type="ECO:0000313" key="4">
    <source>
        <dbReference type="Proteomes" id="UP000551758"/>
    </source>
</evidence>